<feature type="domain" description="ABC3 transporter permease C-terminal" evidence="9">
    <location>
        <begin position="626"/>
        <end position="731"/>
    </location>
</feature>
<evidence type="ECO:0000313" key="10">
    <source>
        <dbReference type="EMBL" id="SDU81050.1"/>
    </source>
</evidence>
<dbReference type="Proteomes" id="UP000182977">
    <property type="component" value="Chromosome I"/>
</dbReference>
<dbReference type="GO" id="GO:0005886">
    <property type="term" value="C:plasma membrane"/>
    <property type="evidence" value="ECO:0007669"/>
    <property type="project" value="UniProtKB-SubCell"/>
</dbReference>
<feature type="compositionally biased region" description="Polar residues" evidence="7">
    <location>
        <begin position="243"/>
        <end position="259"/>
    </location>
</feature>
<evidence type="ECO:0000256" key="3">
    <source>
        <dbReference type="ARBA" id="ARBA00022692"/>
    </source>
</evidence>
<feature type="transmembrane region" description="Helical" evidence="8">
    <location>
        <begin position="872"/>
        <end position="896"/>
    </location>
</feature>
<keyword evidence="4 8" id="KW-1133">Transmembrane helix</keyword>
<dbReference type="InterPro" id="IPR050250">
    <property type="entry name" value="Macrolide_Exporter_MacB"/>
</dbReference>
<evidence type="ECO:0000259" key="9">
    <source>
        <dbReference type="Pfam" id="PF02687"/>
    </source>
</evidence>
<dbReference type="STRING" id="419479.SAMN04488563_6262"/>
<sequence length="941" mass="96429">MPPPADPGRRGLLGRWRRGDAAGGRPGVAPLVRAQLRAHWGRALALGLGVVAATSVFTVLTGASEVERLELRGEVAAAPSQYHILVRPPGTRTDLEAEHGLVRPYQLSGQFGGISLADYDAIRGLGGVEVAAPVAMVGYIMTATQVAVDVGPRTDASRELLVADVVYTSDRGLTEIEQPAASYSYVTPNAVSVVGQLNDTGAPHGVAETMPDGSAVLVCPARVYGAGVADSPAAAARERSSSCLTTRPGSDPATRTLQAPSRRTVTLEWSFPVLVAAVDPEQEALLTGDGDVPAALQALAGSASATGTGSRPVPVVVGAQAGVDAQAEVTVRRLPDDAADRFAAGVPLEQVGDLLATPGLVVGADTVTAQQAYQELIREATERPVSILVDSFWTTEPTAYDVGAGGVLKPRPVGNPQDVWQSSVRIEGYVPAPPVVADTGFRAVRPHPGSAVSQTGATLPQLGIVGVFESSDFEAAQFDGAYGLAPADARSRELLGDQPLLPSGSPAAYHLGPPTAFVRLSDLETFTGSGIELADPDAPVSAIRVRVAGVEGVSALERERVRLVADQIRAATGLDVDIVLGSAATEQTVELPAGAFGRPELALAETWMRQGVVAAVMQAVDHKSVTLFVLVLAVSTLFVANVSAASARSRRGELEVLSRIGWSRGHLLRLLLAEVLLVGGAAGIAGALVSVAVGWVTGLEVTVSRALVAVPVAVFVALVAAAWPAWRASKPSVAGMVQPRTAPGQRASGMRGVRSPVVRGVRSLAVANVVRSPGRTGLGVLAVALGCAALTALLGITLAFNGAVVGSVLGDAVSVRAREIDYVAVLVTILLSSIAVADVVFLNMRDRRAEFAVLQAVGWGDGRVRRVVLAEAALIGCTGAVCGTLAGLAVAAGLAGELRAELLVAAALTVTGGTAIPVLASLVPAAALRRMTVASTLTRDA</sequence>
<evidence type="ECO:0000313" key="11">
    <source>
        <dbReference type="Proteomes" id="UP000182977"/>
    </source>
</evidence>
<accession>A0A1H2LJ57</accession>
<feature type="transmembrane region" description="Helical" evidence="8">
    <location>
        <begin position="778"/>
        <end position="800"/>
    </location>
</feature>
<dbReference type="AlphaFoldDB" id="A0A1H2LJ57"/>
<gene>
    <name evidence="10" type="ORF">SAMN04488563_6262</name>
</gene>
<feature type="region of interest" description="Disordered" evidence="7">
    <location>
        <begin position="1"/>
        <end position="22"/>
    </location>
</feature>
<evidence type="ECO:0000256" key="7">
    <source>
        <dbReference type="SAM" id="MobiDB-lite"/>
    </source>
</evidence>
<keyword evidence="2" id="KW-1003">Cell membrane</keyword>
<proteinExistence type="inferred from homology"/>
<dbReference type="OrthoDB" id="3268975at2"/>
<keyword evidence="5 8" id="KW-0472">Membrane</keyword>
<feature type="domain" description="ABC3 transporter permease C-terminal" evidence="9">
    <location>
        <begin position="823"/>
        <end position="931"/>
    </location>
</feature>
<dbReference type="RefSeq" id="WP_046768814.1">
    <property type="nucleotide sequence ID" value="NZ_KQ061228.1"/>
</dbReference>
<organism evidence="10 11">
    <name type="scientific">Jiangella alkaliphila</name>
    <dbReference type="NCBI Taxonomy" id="419479"/>
    <lineage>
        <taxon>Bacteria</taxon>
        <taxon>Bacillati</taxon>
        <taxon>Actinomycetota</taxon>
        <taxon>Actinomycetes</taxon>
        <taxon>Jiangellales</taxon>
        <taxon>Jiangellaceae</taxon>
        <taxon>Jiangella</taxon>
    </lineage>
</organism>
<evidence type="ECO:0000256" key="1">
    <source>
        <dbReference type="ARBA" id="ARBA00004651"/>
    </source>
</evidence>
<reference evidence="11" key="1">
    <citation type="submission" date="2016-10" db="EMBL/GenBank/DDBJ databases">
        <authorList>
            <person name="Varghese N."/>
            <person name="Submissions S."/>
        </authorList>
    </citation>
    <scope>NUCLEOTIDE SEQUENCE [LARGE SCALE GENOMIC DNA]</scope>
    <source>
        <strain evidence="11">DSM 45079</strain>
    </source>
</reference>
<feature type="region of interest" description="Disordered" evidence="7">
    <location>
        <begin position="235"/>
        <end position="259"/>
    </location>
</feature>
<name>A0A1H2LJ57_9ACTN</name>
<dbReference type="GO" id="GO:0022857">
    <property type="term" value="F:transmembrane transporter activity"/>
    <property type="evidence" value="ECO:0007669"/>
    <property type="project" value="TreeGrafter"/>
</dbReference>
<comment type="subcellular location">
    <subcellularLocation>
        <location evidence="1">Cell membrane</location>
        <topology evidence="1">Multi-pass membrane protein</topology>
    </subcellularLocation>
</comment>
<evidence type="ECO:0000256" key="2">
    <source>
        <dbReference type="ARBA" id="ARBA00022475"/>
    </source>
</evidence>
<feature type="transmembrane region" description="Helical" evidence="8">
    <location>
        <begin position="625"/>
        <end position="646"/>
    </location>
</feature>
<feature type="transmembrane region" description="Helical" evidence="8">
    <location>
        <begin position="707"/>
        <end position="726"/>
    </location>
</feature>
<dbReference type="InterPro" id="IPR003838">
    <property type="entry name" value="ABC3_permease_C"/>
</dbReference>
<dbReference type="PANTHER" id="PTHR30572">
    <property type="entry name" value="MEMBRANE COMPONENT OF TRANSPORTER-RELATED"/>
    <property type="match status" value="1"/>
</dbReference>
<evidence type="ECO:0000256" key="8">
    <source>
        <dbReference type="SAM" id="Phobius"/>
    </source>
</evidence>
<dbReference type="Pfam" id="PF02687">
    <property type="entry name" value="FtsX"/>
    <property type="match status" value="2"/>
</dbReference>
<keyword evidence="3 8" id="KW-0812">Transmembrane</keyword>
<evidence type="ECO:0000256" key="4">
    <source>
        <dbReference type="ARBA" id="ARBA00022989"/>
    </source>
</evidence>
<evidence type="ECO:0000256" key="6">
    <source>
        <dbReference type="ARBA" id="ARBA00038076"/>
    </source>
</evidence>
<keyword evidence="11" id="KW-1185">Reference proteome</keyword>
<dbReference type="PANTHER" id="PTHR30572:SF4">
    <property type="entry name" value="ABC TRANSPORTER PERMEASE YTRF"/>
    <property type="match status" value="1"/>
</dbReference>
<dbReference type="EMBL" id="LT629791">
    <property type="protein sequence ID" value="SDU81050.1"/>
    <property type="molecule type" value="Genomic_DNA"/>
</dbReference>
<protein>
    <submittedName>
        <fullName evidence="10">FtsX-like permease family protein</fullName>
    </submittedName>
</protein>
<feature type="transmembrane region" description="Helical" evidence="8">
    <location>
        <begin position="820"/>
        <end position="842"/>
    </location>
</feature>
<evidence type="ECO:0000256" key="5">
    <source>
        <dbReference type="ARBA" id="ARBA00023136"/>
    </source>
</evidence>
<comment type="similarity">
    <text evidence="6">Belongs to the ABC-4 integral membrane protein family.</text>
</comment>
<feature type="transmembrane region" description="Helical" evidence="8">
    <location>
        <begin position="667"/>
        <end position="695"/>
    </location>
</feature>
<feature type="transmembrane region" description="Helical" evidence="8">
    <location>
        <begin position="902"/>
        <end position="923"/>
    </location>
</feature>